<feature type="region of interest" description="Disordered" evidence="1">
    <location>
        <begin position="68"/>
        <end position="88"/>
    </location>
</feature>
<dbReference type="AlphaFoldDB" id="A0AAN9ST66"/>
<keyword evidence="3" id="KW-1185">Reference proteome</keyword>
<comment type="caution">
    <text evidence="2">The sequence shown here is derived from an EMBL/GenBank/DDBJ whole genome shotgun (WGS) entry which is preliminary data.</text>
</comment>
<dbReference type="EMBL" id="JAYMYS010000002">
    <property type="protein sequence ID" value="KAK7404987.1"/>
    <property type="molecule type" value="Genomic_DNA"/>
</dbReference>
<dbReference type="Proteomes" id="UP001386955">
    <property type="component" value="Unassembled WGS sequence"/>
</dbReference>
<evidence type="ECO:0000256" key="1">
    <source>
        <dbReference type="SAM" id="MobiDB-lite"/>
    </source>
</evidence>
<proteinExistence type="predicted"/>
<organism evidence="2 3">
    <name type="scientific">Psophocarpus tetragonolobus</name>
    <name type="common">Winged bean</name>
    <name type="synonym">Dolichos tetragonolobus</name>
    <dbReference type="NCBI Taxonomy" id="3891"/>
    <lineage>
        <taxon>Eukaryota</taxon>
        <taxon>Viridiplantae</taxon>
        <taxon>Streptophyta</taxon>
        <taxon>Embryophyta</taxon>
        <taxon>Tracheophyta</taxon>
        <taxon>Spermatophyta</taxon>
        <taxon>Magnoliopsida</taxon>
        <taxon>eudicotyledons</taxon>
        <taxon>Gunneridae</taxon>
        <taxon>Pentapetalae</taxon>
        <taxon>rosids</taxon>
        <taxon>fabids</taxon>
        <taxon>Fabales</taxon>
        <taxon>Fabaceae</taxon>
        <taxon>Papilionoideae</taxon>
        <taxon>50 kb inversion clade</taxon>
        <taxon>NPAAA clade</taxon>
        <taxon>indigoferoid/millettioid clade</taxon>
        <taxon>Phaseoleae</taxon>
        <taxon>Psophocarpus</taxon>
    </lineage>
</organism>
<protein>
    <submittedName>
        <fullName evidence="2">Uncharacterized protein</fullName>
    </submittedName>
</protein>
<gene>
    <name evidence="2" type="ORF">VNO78_06093</name>
</gene>
<accession>A0AAN9ST66</accession>
<sequence>MKNCRPSNPFKQTRSSIFSLSSSNFPRKHFLDSQTFLNMNKSAILAASVAAASATAVSMSSSAKLSLQDCGDQRGHGGSSPVASSASTEKFAPRFDGLRFIETLITAHR</sequence>
<dbReference type="PANTHER" id="PTHR34683">
    <property type="entry name" value="EXPRESSED PROTEIN-RELATED"/>
    <property type="match status" value="1"/>
</dbReference>
<name>A0AAN9ST66_PSOTE</name>
<evidence type="ECO:0000313" key="2">
    <source>
        <dbReference type="EMBL" id="KAK7404987.1"/>
    </source>
</evidence>
<evidence type="ECO:0000313" key="3">
    <source>
        <dbReference type="Proteomes" id="UP001386955"/>
    </source>
</evidence>
<reference evidence="2 3" key="1">
    <citation type="submission" date="2024-01" db="EMBL/GenBank/DDBJ databases">
        <title>The genomes of 5 underutilized Papilionoideae crops provide insights into root nodulation and disease resistanc.</title>
        <authorList>
            <person name="Jiang F."/>
        </authorList>
    </citation>
    <scope>NUCLEOTIDE SEQUENCE [LARGE SCALE GENOMIC DNA]</scope>
    <source>
        <strain evidence="2">DUOXIRENSHENG_FW03</strain>
        <tissue evidence="2">Leaves</tissue>
    </source>
</reference>
<dbReference type="PANTHER" id="PTHR34683:SF2">
    <property type="entry name" value="EXPRESSED PROTEIN"/>
    <property type="match status" value="1"/>
</dbReference>